<accession>A0A4R6X173</accession>
<keyword evidence="3" id="KW-1185">Reference proteome</keyword>
<organism evidence="2 3">
    <name type="scientific">Marinomonas communis</name>
    <dbReference type="NCBI Taxonomy" id="28254"/>
    <lineage>
        <taxon>Bacteria</taxon>
        <taxon>Pseudomonadati</taxon>
        <taxon>Pseudomonadota</taxon>
        <taxon>Gammaproteobacteria</taxon>
        <taxon>Oceanospirillales</taxon>
        <taxon>Oceanospirillaceae</taxon>
        <taxon>Marinomonas</taxon>
    </lineage>
</organism>
<gene>
    <name evidence="2" type="ORF">C8D85_2640</name>
</gene>
<evidence type="ECO:0000313" key="3">
    <source>
        <dbReference type="Proteomes" id="UP000295729"/>
    </source>
</evidence>
<name>A0A4R6X173_9GAMM</name>
<feature type="signal peptide" evidence="1">
    <location>
        <begin position="1"/>
        <end position="19"/>
    </location>
</feature>
<dbReference type="EMBL" id="SNZA01000004">
    <property type="protein sequence ID" value="TDR12605.1"/>
    <property type="molecule type" value="Genomic_DNA"/>
</dbReference>
<feature type="chain" id="PRO_5020479081" evidence="1">
    <location>
        <begin position="20"/>
        <end position="186"/>
    </location>
</feature>
<dbReference type="Gene3D" id="3.15.10.40">
    <property type="entry name" value="Uncharacterised protein PF07273, DUF1439"/>
    <property type="match status" value="1"/>
</dbReference>
<dbReference type="PROSITE" id="PS51257">
    <property type="entry name" value="PROKAR_LIPOPROTEIN"/>
    <property type="match status" value="1"/>
</dbReference>
<dbReference type="RefSeq" id="WP_133563687.1">
    <property type="nucleotide sequence ID" value="NZ_JAJGNH010000002.1"/>
</dbReference>
<evidence type="ECO:0000256" key="1">
    <source>
        <dbReference type="SAM" id="SignalP"/>
    </source>
</evidence>
<dbReference type="Proteomes" id="UP000295729">
    <property type="component" value="Unassembled WGS sequence"/>
</dbReference>
<dbReference type="InterPro" id="IPR010835">
    <property type="entry name" value="DUF1439"/>
</dbReference>
<dbReference type="AlphaFoldDB" id="A0A4R6X173"/>
<dbReference type="OrthoDB" id="6398264at2"/>
<keyword evidence="1" id="KW-0732">Signal</keyword>
<protein>
    <submittedName>
        <fullName evidence="2">Uncharacterized protein DUF1439</fullName>
    </submittedName>
</protein>
<evidence type="ECO:0000313" key="2">
    <source>
        <dbReference type="EMBL" id="TDR12605.1"/>
    </source>
</evidence>
<dbReference type="Pfam" id="PF07273">
    <property type="entry name" value="DUF1439"/>
    <property type="match status" value="1"/>
</dbReference>
<sequence>MKAILAVCCTLILSGCATLSQLSTYSISNSELEQALDSQLAKLQTNANIGGIPLTLTVDDMSVDIGPEGRDVVQLGTEATANISVFGFQYPAKLNLELEGTPYYDSEKKAIFVRSLALLDSTIDAGGYKGNLAPLSNEVMMLINGYLASNPVYTLDTSNDVVRLLSSVPLNMAIEQGKLSLQPRQQ</sequence>
<proteinExistence type="predicted"/>
<comment type="caution">
    <text evidence="2">The sequence shown here is derived from an EMBL/GenBank/DDBJ whole genome shotgun (WGS) entry which is preliminary data.</text>
</comment>
<reference evidence="2 3" key="1">
    <citation type="submission" date="2019-03" db="EMBL/GenBank/DDBJ databases">
        <title>Genomic Encyclopedia of Type Strains, Phase IV (KMG-IV): sequencing the most valuable type-strain genomes for metagenomic binning, comparative biology and taxonomic classification.</title>
        <authorList>
            <person name="Goeker M."/>
        </authorList>
    </citation>
    <scope>NUCLEOTIDE SEQUENCE [LARGE SCALE GENOMIC DNA]</scope>
    <source>
        <strain evidence="2 3">DSM 5604</strain>
    </source>
</reference>